<protein>
    <submittedName>
        <fullName evidence="9">Small mechanosensitive ion channel</fullName>
    </submittedName>
    <submittedName>
        <fullName evidence="8">Small-conductance mechanosensitive channel/CRP-like cAMP-binding protein</fullName>
    </submittedName>
</protein>
<keyword evidence="4 6" id="KW-1133">Transmembrane helix</keyword>
<dbReference type="PROSITE" id="PS50042">
    <property type="entry name" value="CNMP_BINDING_3"/>
    <property type="match status" value="1"/>
</dbReference>
<dbReference type="OrthoDB" id="9775207at2"/>
<evidence type="ECO:0000313" key="9">
    <source>
        <dbReference type="EMBL" id="RSB82275.1"/>
    </source>
</evidence>
<feature type="domain" description="Cyclic nucleotide-binding" evidence="7">
    <location>
        <begin position="347"/>
        <end position="462"/>
    </location>
</feature>
<dbReference type="GO" id="GO:0005886">
    <property type="term" value="C:plasma membrane"/>
    <property type="evidence" value="ECO:0007669"/>
    <property type="project" value="UniProtKB-SubCell"/>
</dbReference>
<evidence type="ECO:0000259" key="7">
    <source>
        <dbReference type="PROSITE" id="PS50042"/>
    </source>
</evidence>
<dbReference type="EMBL" id="RJJT01000003">
    <property type="protein sequence ID" value="RSB82275.1"/>
    <property type="molecule type" value="Genomic_DNA"/>
</dbReference>
<dbReference type="Pfam" id="PF00924">
    <property type="entry name" value="MS_channel_2nd"/>
    <property type="match status" value="1"/>
</dbReference>
<name>A0A427N5U0_9HYPH</name>
<dbReference type="InterPro" id="IPR016846">
    <property type="entry name" value="cNMP-bd_ion_channel"/>
</dbReference>
<dbReference type="CDD" id="cd00038">
    <property type="entry name" value="CAP_ED"/>
    <property type="match status" value="1"/>
</dbReference>
<dbReference type="InterPro" id="IPR006685">
    <property type="entry name" value="MscS_channel_2nd"/>
</dbReference>
<dbReference type="SMART" id="SM00100">
    <property type="entry name" value="cNMP"/>
    <property type="match status" value="1"/>
</dbReference>
<reference evidence="8 11" key="2">
    <citation type="submission" date="2020-08" db="EMBL/GenBank/DDBJ databases">
        <title>Genomic Encyclopedia of Type Strains, Phase III (KMG-III): the genomes of soil and plant-associated and newly described type strains.</title>
        <authorList>
            <person name="Whitman W."/>
        </authorList>
    </citation>
    <scope>NUCLEOTIDE SEQUENCE [LARGE SCALE GENOMIC DNA]</scope>
    <source>
        <strain evidence="8 11">CECT 4113</strain>
    </source>
</reference>
<evidence type="ECO:0000256" key="4">
    <source>
        <dbReference type="ARBA" id="ARBA00022989"/>
    </source>
</evidence>
<gene>
    <name evidence="9" type="ORF">EFD55_05885</name>
    <name evidence="8" type="ORF">FHS26_001023</name>
</gene>
<dbReference type="InterPro" id="IPR014710">
    <property type="entry name" value="RmlC-like_jellyroll"/>
</dbReference>
<comment type="caution">
    <text evidence="9">The sequence shown here is derived from an EMBL/GenBank/DDBJ whole genome shotgun (WGS) entry which is preliminary data.</text>
</comment>
<dbReference type="Pfam" id="PF00027">
    <property type="entry name" value="cNMP_binding"/>
    <property type="match status" value="1"/>
</dbReference>
<dbReference type="Proteomes" id="UP000277279">
    <property type="component" value="Unassembled WGS sequence"/>
</dbReference>
<dbReference type="SUPFAM" id="SSF82689">
    <property type="entry name" value="Mechanosensitive channel protein MscS (YggB), C-terminal domain"/>
    <property type="match status" value="1"/>
</dbReference>
<feature type="transmembrane region" description="Helical" evidence="6">
    <location>
        <begin position="71"/>
        <end position="96"/>
    </location>
</feature>
<dbReference type="PIRSF" id="PIRSF026673">
    <property type="entry name" value="UCP026673_ion_chan"/>
    <property type="match status" value="1"/>
</dbReference>
<dbReference type="InterPro" id="IPR023408">
    <property type="entry name" value="MscS_beta-dom_sf"/>
</dbReference>
<dbReference type="Proteomes" id="UP000518315">
    <property type="component" value="Unassembled WGS sequence"/>
</dbReference>
<dbReference type="GO" id="GO:0008381">
    <property type="term" value="F:mechanosensitive monoatomic ion channel activity"/>
    <property type="evidence" value="ECO:0007669"/>
    <property type="project" value="UniProtKB-ARBA"/>
</dbReference>
<dbReference type="Gene3D" id="2.60.120.10">
    <property type="entry name" value="Jelly Rolls"/>
    <property type="match status" value="1"/>
</dbReference>
<dbReference type="PANTHER" id="PTHR30566">
    <property type="entry name" value="YNAI-RELATED MECHANOSENSITIVE ION CHANNEL"/>
    <property type="match status" value="1"/>
</dbReference>
<dbReference type="RefSeq" id="WP_125843670.1">
    <property type="nucleotide sequence ID" value="NZ_JACHXH010000003.1"/>
</dbReference>
<dbReference type="SUPFAM" id="SSF51206">
    <property type="entry name" value="cAMP-binding domain-like"/>
    <property type="match status" value="1"/>
</dbReference>
<dbReference type="Gene3D" id="2.30.30.60">
    <property type="match status" value="1"/>
</dbReference>
<sequence length="493" mass="53647">MIYDALFGKPLISLVTVGFAGIVVWFFLSSQRPTTRLVVQILFFGLMTLILVRSGIEPHRFQGYQAEDPQALLVILAKSLWWVHLAWAVIGFIRLYLVLEGSPREARLLQDLVIGVVYIGIALSILAFVFGVPIGTLVATSGVVAIILGLALQNTLADVFSGIALTLGRPYVIGDWILLSDGTEGRVIESNWRATHILTGANNVVVLPNSFLAKLGVTNVSRPDETHLLVLTIRVAPTRMPASIRQVMATALASCNSIVREPPPVVALKGLDATALEVELLFKVTSPSQRATARNEVLDLVYRHCKSAGLLLALPASATILTSDLPTEETAQPPSVTPLALIEAIPIFVTLTSEEKEKLAETTTIREFRKGEVIVREGEMLPSLMMVRAGIIAARRAGEERGRFAPGDFFGETGLLAGMQEVCTLEAVTAITVYEIDQEAFAPLLMQRPALAEEIAEDLARRAERFRDGAALPPEHIRSAHAILKTIRTIFRA</sequence>
<comment type="subcellular location">
    <subcellularLocation>
        <location evidence="1">Cell membrane</location>
        <topology evidence="1">Multi-pass membrane protein</topology>
    </subcellularLocation>
</comment>
<keyword evidence="2" id="KW-1003">Cell membrane</keyword>
<dbReference type="InterPro" id="IPR000595">
    <property type="entry name" value="cNMP-bd_dom"/>
</dbReference>
<evidence type="ECO:0000256" key="1">
    <source>
        <dbReference type="ARBA" id="ARBA00004651"/>
    </source>
</evidence>
<feature type="transmembrane region" description="Helical" evidence="6">
    <location>
        <begin position="37"/>
        <end position="56"/>
    </location>
</feature>
<evidence type="ECO:0000313" key="11">
    <source>
        <dbReference type="Proteomes" id="UP000518315"/>
    </source>
</evidence>
<keyword evidence="3 6" id="KW-0812">Transmembrane</keyword>
<dbReference type="Gene3D" id="3.30.70.100">
    <property type="match status" value="1"/>
</dbReference>
<reference evidence="9 10" key="1">
    <citation type="submission" date="2018-11" db="EMBL/GenBank/DDBJ databases">
        <authorList>
            <person name="Huo Y."/>
        </authorList>
    </citation>
    <scope>NUCLEOTIDE SEQUENCE [LARGE SCALE GENOMIC DNA]</scope>
    <source>
        <strain evidence="9 10">DSM 30132</strain>
    </source>
</reference>
<proteinExistence type="predicted"/>
<evidence type="ECO:0000256" key="2">
    <source>
        <dbReference type="ARBA" id="ARBA00022475"/>
    </source>
</evidence>
<evidence type="ECO:0000256" key="6">
    <source>
        <dbReference type="SAM" id="Phobius"/>
    </source>
</evidence>
<keyword evidence="5 6" id="KW-0472">Membrane</keyword>
<dbReference type="PANTHER" id="PTHR30566:SF5">
    <property type="entry name" value="MECHANOSENSITIVE ION CHANNEL PROTEIN 1, MITOCHONDRIAL-RELATED"/>
    <property type="match status" value="1"/>
</dbReference>
<feature type="transmembrane region" description="Helical" evidence="6">
    <location>
        <begin position="108"/>
        <end position="128"/>
    </location>
</feature>
<dbReference type="InterPro" id="IPR018490">
    <property type="entry name" value="cNMP-bd_dom_sf"/>
</dbReference>
<dbReference type="Gene3D" id="1.10.287.1260">
    <property type="match status" value="1"/>
</dbReference>
<dbReference type="AlphaFoldDB" id="A0A427N5U0"/>
<evidence type="ECO:0000256" key="3">
    <source>
        <dbReference type="ARBA" id="ARBA00022692"/>
    </source>
</evidence>
<dbReference type="InterPro" id="IPR010920">
    <property type="entry name" value="LSM_dom_sf"/>
</dbReference>
<evidence type="ECO:0000313" key="8">
    <source>
        <dbReference type="EMBL" id="MBB3133319.1"/>
    </source>
</evidence>
<dbReference type="SUPFAM" id="SSF50182">
    <property type="entry name" value="Sm-like ribonucleoproteins"/>
    <property type="match status" value="1"/>
</dbReference>
<dbReference type="InterPro" id="IPR011066">
    <property type="entry name" value="MscS_channel_C_sf"/>
</dbReference>
<evidence type="ECO:0000256" key="5">
    <source>
        <dbReference type="ARBA" id="ARBA00023136"/>
    </source>
</evidence>
<dbReference type="EMBL" id="JACHXH010000003">
    <property type="protein sequence ID" value="MBB3133319.1"/>
    <property type="molecule type" value="Genomic_DNA"/>
</dbReference>
<feature type="transmembrane region" description="Helical" evidence="6">
    <location>
        <begin position="6"/>
        <end position="28"/>
    </location>
</feature>
<evidence type="ECO:0000313" key="10">
    <source>
        <dbReference type="Proteomes" id="UP000277279"/>
    </source>
</evidence>
<keyword evidence="11" id="KW-1185">Reference proteome</keyword>
<accession>A0A427N5U0</accession>
<organism evidence="9 10">
    <name type="scientific">Rhizobium pisi</name>
    <dbReference type="NCBI Taxonomy" id="574561"/>
    <lineage>
        <taxon>Bacteria</taxon>
        <taxon>Pseudomonadati</taxon>
        <taxon>Pseudomonadota</taxon>
        <taxon>Alphaproteobacteria</taxon>
        <taxon>Hyphomicrobiales</taxon>
        <taxon>Rhizobiaceae</taxon>
        <taxon>Rhizobium/Agrobacterium group</taxon>
        <taxon>Rhizobium</taxon>
    </lineage>
</organism>